<dbReference type="InterPro" id="IPR010982">
    <property type="entry name" value="Lambda_DNA-bd_dom_sf"/>
</dbReference>
<gene>
    <name evidence="5" type="ORF">SAMN05660742_12930</name>
</gene>
<sequence length="337" mass="37823">MKATIIDVAAKASVSVATVSRVVNGNYPVKEETRQRVMRAIEELRYVPNIQARELNMQKSTTIGVVVPSLYNMFFAEVINGIEDYLSRDSYSLLLSCAKNNPKQEAKCINDFISRNVSGIIVISPNTENIETNFYEQLVQHQSIVFINSYAKLPNISYVSNDEDMGSRIALQYLLDYGHKKILFLRGINSDSYQIKEDTYIEVMKKKGLYNPAYIVNVGEGNGTETVDNSMYKLMDMMLNLDATAIFTCNDLMAVGAVNACKKMGLQIPRDMSIIGYDNISLSHFIEPKLTTMDQNMFALGTNAAELLIEKIQTGKNKKVVLDNILIERDTTGPCLR</sequence>
<dbReference type="InterPro" id="IPR046335">
    <property type="entry name" value="LacI/GalR-like_sensor"/>
</dbReference>
<keyword evidence="6" id="KW-1185">Reference proteome</keyword>
<keyword evidence="1" id="KW-0805">Transcription regulation</keyword>
<accession>A0A1H7D2J7</accession>
<proteinExistence type="predicted"/>
<feature type="domain" description="HTH lacI-type" evidence="4">
    <location>
        <begin position="3"/>
        <end position="57"/>
    </location>
</feature>
<dbReference type="Pfam" id="PF00356">
    <property type="entry name" value="LacI"/>
    <property type="match status" value="1"/>
</dbReference>
<dbReference type="STRING" id="84035.SAMN05660742_12930"/>
<dbReference type="AlphaFoldDB" id="A0A1H7D2J7"/>
<protein>
    <submittedName>
        <fullName evidence="5">Transcriptional regulator, LacI family</fullName>
    </submittedName>
</protein>
<dbReference type="CDD" id="cd06267">
    <property type="entry name" value="PBP1_LacI_sugar_binding-like"/>
    <property type="match status" value="1"/>
</dbReference>
<dbReference type="PROSITE" id="PS00356">
    <property type="entry name" value="HTH_LACI_1"/>
    <property type="match status" value="1"/>
</dbReference>
<dbReference type="GO" id="GO:0000976">
    <property type="term" value="F:transcription cis-regulatory region binding"/>
    <property type="evidence" value="ECO:0007669"/>
    <property type="project" value="TreeGrafter"/>
</dbReference>
<dbReference type="Gene3D" id="1.10.260.40">
    <property type="entry name" value="lambda repressor-like DNA-binding domains"/>
    <property type="match status" value="1"/>
</dbReference>
<dbReference type="PANTHER" id="PTHR30146">
    <property type="entry name" value="LACI-RELATED TRANSCRIPTIONAL REPRESSOR"/>
    <property type="match status" value="1"/>
</dbReference>
<name>A0A1H7D2J7_9FIRM</name>
<reference evidence="5 6" key="1">
    <citation type="submission" date="2016-10" db="EMBL/GenBank/DDBJ databases">
        <authorList>
            <person name="de Groot N.N."/>
        </authorList>
    </citation>
    <scope>NUCLEOTIDE SEQUENCE [LARGE SCALE GENOMIC DNA]</scope>
    <source>
        <strain evidence="5 6">DSM 2179</strain>
    </source>
</reference>
<evidence type="ECO:0000256" key="1">
    <source>
        <dbReference type="ARBA" id="ARBA00023015"/>
    </source>
</evidence>
<keyword evidence="2" id="KW-0238">DNA-binding</keyword>
<dbReference type="InterPro" id="IPR000843">
    <property type="entry name" value="HTH_LacI"/>
</dbReference>
<evidence type="ECO:0000256" key="2">
    <source>
        <dbReference type="ARBA" id="ARBA00023125"/>
    </source>
</evidence>
<evidence type="ECO:0000313" key="6">
    <source>
        <dbReference type="Proteomes" id="UP000199662"/>
    </source>
</evidence>
<dbReference type="InterPro" id="IPR028082">
    <property type="entry name" value="Peripla_BP_I"/>
</dbReference>
<dbReference type="EMBL" id="FNZK01000029">
    <property type="protein sequence ID" value="SEJ96118.1"/>
    <property type="molecule type" value="Genomic_DNA"/>
</dbReference>
<evidence type="ECO:0000313" key="5">
    <source>
        <dbReference type="EMBL" id="SEJ96118.1"/>
    </source>
</evidence>
<dbReference type="SMART" id="SM00354">
    <property type="entry name" value="HTH_LACI"/>
    <property type="match status" value="1"/>
</dbReference>
<dbReference type="Gene3D" id="3.40.50.2300">
    <property type="match status" value="2"/>
</dbReference>
<dbReference type="SUPFAM" id="SSF47413">
    <property type="entry name" value="lambda repressor-like DNA-binding domains"/>
    <property type="match status" value="1"/>
</dbReference>
<dbReference type="Proteomes" id="UP000199662">
    <property type="component" value="Unassembled WGS sequence"/>
</dbReference>
<dbReference type="PANTHER" id="PTHR30146:SF109">
    <property type="entry name" value="HTH-TYPE TRANSCRIPTIONAL REGULATOR GALS"/>
    <property type="match status" value="1"/>
</dbReference>
<evidence type="ECO:0000259" key="4">
    <source>
        <dbReference type="PROSITE" id="PS50932"/>
    </source>
</evidence>
<dbReference type="RefSeq" id="WP_091835788.1">
    <property type="nucleotide sequence ID" value="NZ_FNZK01000029.1"/>
</dbReference>
<dbReference type="CDD" id="cd01392">
    <property type="entry name" value="HTH_LacI"/>
    <property type="match status" value="1"/>
</dbReference>
<evidence type="ECO:0000256" key="3">
    <source>
        <dbReference type="ARBA" id="ARBA00023163"/>
    </source>
</evidence>
<dbReference type="SUPFAM" id="SSF53822">
    <property type="entry name" value="Periplasmic binding protein-like I"/>
    <property type="match status" value="1"/>
</dbReference>
<keyword evidence="3" id="KW-0804">Transcription</keyword>
<organism evidence="5 6">
    <name type="scientific">Propionispira arboris</name>
    <dbReference type="NCBI Taxonomy" id="84035"/>
    <lineage>
        <taxon>Bacteria</taxon>
        <taxon>Bacillati</taxon>
        <taxon>Bacillota</taxon>
        <taxon>Negativicutes</taxon>
        <taxon>Selenomonadales</taxon>
        <taxon>Selenomonadaceae</taxon>
        <taxon>Propionispira</taxon>
    </lineage>
</organism>
<dbReference type="PROSITE" id="PS50932">
    <property type="entry name" value="HTH_LACI_2"/>
    <property type="match status" value="1"/>
</dbReference>
<dbReference type="GO" id="GO:0003700">
    <property type="term" value="F:DNA-binding transcription factor activity"/>
    <property type="evidence" value="ECO:0007669"/>
    <property type="project" value="TreeGrafter"/>
</dbReference>
<dbReference type="Pfam" id="PF13377">
    <property type="entry name" value="Peripla_BP_3"/>
    <property type="match status" value="1"/>
</dbReference>